<accession>A0A1J1IXL7</accession>
<dbReference type="GO" id="GO:1990529">
    <property type="term" value="C:glycosylphosphatidylinositol-mannosyltransferase I complex"/>
    <property type="evidence" value="ECO:0007669"/>
    <property type="project" value="TreeGrafter"/>
</dbReference>
<feature type="transmembrane region" description="Helical" evidence="13">
    <location>
        <begin position="476"/>
        <end position="495"/>
    </location>
</feature>
<feature type="transmembrane region" description="Helical" evidence="13">
    <location>
        <begin position="154"/>
        <end position="172"/>
    </location>
</feature>
<keyword evidence="15" id="KW-1185">Reference proteome</keyword>
<keyword evidence="9 13" id="KW-1133">Transmembrane helix</keyword>
<dbReference type="PANTHER" id="PTHR12886:SF0">
    <property type="entry name" value="GPI MANNOSYLTRANSFERASE 1"/>
    <property type="match status" value="1"/>
</dbReference>
<keyword evidence="10 13" id="KW-0472">Membrane</keyword>
<keyword evidence="8 13" id="KW-0256">Endoplasmic reticulum</keyword>
<evidence type="ECO:0000256" key="5">
    <source>
        <dbReference type="ARBA" id="ARBA00022676"/>
    </source>
</evidence>
<evidence type="ECO:0000256" key="9">
    <source>
        <dbReference type="ARBA" id="ARBA00022989"/>
    </source>
</evidence>
<keyword evidence="4 13" id="KW-0337">GPI-anchor biosynthesis</keyword>
<feature type="transmembrane region" description="Helical" evidence="13">
    <location>
        <begin position="507"/>
        <end position="527"/>
    </location>
</feature>
<evidence type="ECO:0000256" key="3">
    <source>
        <dbReference type="ARBA" id="ARBA00011071"/>
    </source>
</evidence>
<evidence type="ECO:0000256" key="13">
    <source>
        <dbReference type="RuleBase" id="RU365064"/>
    </source>
</evidence>
<evidence type="ECO:0000256" key="10">
    <source>
        <dbReference type="ARBA" id="ARBA00023136"/>
    </source>
</evidence>
<feature type="transmembrane region" description="Helical" evidence="13">
    <location>
        <begin position="433"/>
        <end position="456"/>
    </location>
</feature>
<organism evidence="14 15">
    <name type="scientific">Clunio marinus</name>
    <dbReference type="NCBI Taxonomy" id="568069"/>
    <lineage>
        <taxon>Eukaryota</taxon>
        <taxon>Metazoa</taxon>
        <taxon>Ecdysozoa</taxon>
        <taxon>Arthropoda</taxon>
        <taxon>Hexapoda</taxon>
        <taxon>Insecta</taxon>
        <taxon>Pterygota</taxon>
        <taxon>Neoptera</taxon>
        <taxon>Endopterygota</taxon>
        <taxon>Diptera</taxon>
        <taxon>Nematocera</taxon>
        <taxon>Chironomoidea</taxon>
        <taxon>Chironomidae</taxon>
        <taxon>Clunio</taxon>
    </lineage>
</organism>
<sequence>MESVRKAKDRLSKYPILIAKCSISAAKYSQCVTRDLDIKKHSCDKEFQEFKKCLIEQAKAMKTRLKLQNCTMSSLKKHLLYSIVIRLLLIAYGEVQDQISEVPYTDIDYRVVTDGARHIYNGRSPFNRHTYRYTPLLAIFLLPNIYLHRCFGKILFAAFDLVIAVIIKLIIVDEYHLLVSAQSNDDIKAKMEKKFSSSNGNGASKIKARLSFVSKKETATKWFSTSDRMKFERMGNFAAYVWLYNPLTMVIATRGNGDAITCALVLLSIYYLLKVQENAGNEKRNEKNVIMCGILHGLAIHFRLYPIFFSLAYYMYLSDIKNNIDGISSLFKCFLQPNRKQVLLIVSVLKMLIFTTGVFYLLYNYEFLYESIIYHFVRKDTRHNFSLYFYLQYLNSASLRVNIIEKLLTIMPQLVLIILISFHFCRTRQTIQFALLLISFIMVTYNTVITSQYFVWFLSLLPLTVNNFRNLTLRQVIAMPSLWFIGQGLWLLAAFFLEFKGINSFDFIWLASVIFFIINVVIVQILIENYDDSSDVGDHFQHLKFRLKNPTQKAC</sequence>
<evidence type="ECO:0000256" key="8">
    <source>
        <dbReference type="ARBA" id="ARBA00022824"/>
    </source>
</evidence>
<protein>
    <recommendedName>
        <fullName evidence="12 13">GPI alpha-1,4-mannosyltransferase I, catalytic subunit</fullName>
        <ecNumber evidence="13">2.4.1.-</ecNumber>
    </recommendedName>
    <alternativeName>
        <fullName evidence="13">GPI mannosyltransferase I</fullName>
    </alternativeName>
</protein>
<comment type="function">
    <text evidence="11 13">Catalytic subunit of the glycosylphosphatidylinositol-mannosyltransferase I complex which catalyzes the transfer of the first mannose, via an alpha-1,4 bond from a dolichol-phosphate-mannose (Dol-P-Man) to the glucosaminyl acyl phosphatidylinositol (GlcN-(acyl)PI) intermediate to generate alpha-D-Man-(1-&gt;4)-alpha-D-GlcN-(1-&gt;6)-(1-radyl,2-acyl-sn-glycero-3-phospho)-2-acyl-inositol and participates in the sixth step of the glycosylphosphatidylinositol-anchor biosynthesis.</text>
</comment>
<dbReference type="OrthoDB" id="3821113at2759"/>
<feature type="transmembrane region" description="Helical" evidence="13">
    <location>
        <begin position="251"/>
        <end position="273"/>
    </location>
</feature>
<dbReference type="InterPro" id="IPR007704">
    <property type="entry name" value="PIG-M"/>
</dbReference>
<comment type="pathway">
    <text evidence="2 13">Glycolipid biosynthesis; glycosylphosphatidylinositol-anchor biosynthesis.</text>
</comment>
<evidence type="ECO:0000256" key="4">
    <source>
        <dbReference type="ARBA" id="ARBA00022502"/>
    </source>
</evidence>
<evidence type="ECO:0000313" key="14">
    <source>
        <dbReference type="EMBL" id="CRL05011.1"/>
    </source>
</evidence>
<proteinExistence type="inferred from homology"/>
<keyword evidence="6 13" id="KW-0808">Transferase</keyword>
<feature type="transmembrane region" description="Helical" evidence="13">
    <location>
        <begin position="342"/>
        <end position="363"/>
    </location>
</feature>
<dbReference type="EMBL" id="CVRI01000064">
    <property type="protein sequence ID" value="CRL05011.1"/>
    <property type="molecule type" value="Genomic_DNA"/>
</dbReference>
<evidence type="ECO:0000256" key="12">
    <source>
        <dbReference type="ARBA" id="ARBA00093608"/>
    </source>
</evidence>
<reference evidence="14 15" key="1">
    <citation type="submission" date="2015-04" db="EMBL/GenBank/DDBJ databases">
        <authorList>
            <person name="Syromyatnikov M.Y."/>
            <person name="Popov V.N."/>
        </authorList>
    </citation>
    <scope>NUCLEOTIDE SEQUENCE [LARGE SCALE GENOMIC DNA]</scope>
</reference>
<evidence type="ECO:0000256" key="11">
    <source>
        <dbReference type="ARBA" id="ARBA00093408"/>
    </source>
</evidence>
<comment type="subcellular location">
    <subcellularLocation>
        <location evidence="1 13">Endoplasmic reticulum membrane</location>
        <topology evidence="1 13">Multi-pass membrane protein</topology>
    </subcellularLocation>
</comment>
<evidence type="ECO:0000256" key="1">
    <source>
        <dbReference type="ARBA" id="ARBA00004477"/>
    </source>
</evidence>
<evidence type="ECO:0000256" key="7">
    <source>
        <dbReference type="ARBA" id="ARBA00022692"/>
    </source>
</evidence>
<gene>
    <name evidence="14" type="ORF">CLUMA_CG018020</name>
</gene>
<dbReference type="AlphaFoldDB" id="A0A1J1IXL7"/>
<keyword evidence="7 13" id="KW-0812">Transmembrane</keyword>
<dbReference type="GO" id="GO:0004376">
    <property type="term" value="F:GPI mannosyltransferase activity"/>
    <property type="evidence" value="ECO:0007669"/>
    <property type="project" value="InterPro"/>
</dbReference>
<feature type="transmembrane region" description="Helical" evidence="13">
    <location>
        <begin position="294"/>
        <end position="316"/>
    </location>
</feature>
<dbReference type="Proteomes" id="UP000183832">
    <property type="component" value="Unassembled WGS sequence"/>
</dbReference>
<feature type="transmembrane region" description="Helical" evidence="13">
    <location>
        <begin position="384"/>
        <end position="401"/>
    </location>
</feature>
<dbReference type="Pfam" id="PF05007">
    <property type="entry name" value="Mannosyl_trans"/>
    <property type="match status" value="1"/>
</dbReference>
<feature type="transmembrane region" description="Helical" evidence="13">
    <location>
        <begin position="407"/>
        <end position="426"/>
    </location>
</feature>
<dbReference type="GO" id="GO:0051751">
    <property type="term" value="F:alpha-1,4-mannosyltransferase activity"/>
    <property type="evidence" value="ECO:0007669"/>
    <property type="project" value="InterPro"/>
</dbReference>
<name>A0A1J1IXL7_9DIPT</name>
<keyword evidence="5 13" id="KW-0328">Glycosyltransferase</keyword>
<evidence type="ECO:0000256" key="2">
    <source>
        <dbReference type="ARBA" id="ARBA00004687"/>
    </source>
</evidence>
<comment type="similarity">
    <text evidence="3 13">Belongs to the PIGM family.</text>
</comment>
<dbReference type="GO" id="GO:0005789">
    <property type="term" value="C:endoplasmic reticulum membrane"/>
    <property type="evidence" value="ECO:0007669"/>
    <property type="project" value="UniProtKB-SubCell"/>
</dbReference>
<dbReference type="EC" id="2.4.1.-" evidence="13"/>
<evidence type="ECO:0000256" key="6">
    <source>
        <dbReference type="ARBA" id="ARBA00022679"/>
    </source>
</evidence>
<evidence type="ECO:0000313" key="15">
    <source>
        <dbReference type="Proteomes" id="UP000183832"/>
    </source>
</evidence>
<dbReference type="PANTHER" id="PTHR12886">
    <property type="entry name" value="PIG-M MANNOSYLTRANSFERASE"/>
    <property type="match status" value="1"/>
</dbReference>
<dbReference type="GO" id="GO:0006506">
    <property type="term" value="P:GPI anchor biosynthetic process"/>
    <property type="evidence" value="ECO:0007669"/>
    <property type="project" value="UniProtKB-UniPathway"/>
</dbReference>
<dbReference type="STRING" id="568069.A0A1J1IXL7"/>
<dbReference type="UniPathway" id="UPA00196"/>